<dbReference type="GO" id="GO:0003676">
    <property type="term" value="F:nucleic acid binding"/>
    <property type="evidence" value="ECO:0007669"/>
    <property type="project" value="InterPro"/>
</dbReference>
<dbReference type="SMART" id="SM00343">
    <property type="entry name" value="ZnF_C2HC"/>
    <property type="match status" value="3"/>
</dbReference>
<dbReference type="InParanoid" id="W5NL98"/>
<feature type="domain" description="CCHC-type" evidence="2">
    <location>
        <begin position="148"/>
        <end position="163"/>
    </location>
</feature>
<dbReference type="eggNOG" id="KOG4400">
    <property type="taxonomic scope" value="Eukaryota"/>
</dbReference>
<proteinExistence type="predicted"/>
<dbReference type="PANTHER" id="PTHR46486:SF1">
    <property type="entry name" value="CCHC-TYPE DOMAIN-CONTAINING PROTEIN"/>
    <property type="match status" value="1"/>
</dbReference>
<evidence type="ECO:0000259" key="2">
    <source>
        <dbReference type="PROSITE" id="PS50158"/>
    </source>
</evidence>
<dbReference type="GeneTree" id="ENSGT00530000063983"/>
<dbReference type="HOGENOM" id="CLU_045922_2_0_1"/>
<feature type="domain" description="CCHC-type" evidence="2">
    <location>
        <begin position="129"/>
        <end position="144"/>
    </location>
</feature>
<feature type="domain" description="CCHC-type" evidence="2">
    <location>
        <begin position="111"/>
        <end position="124"/>
    </location>
</feature>
<reference evidence="3" key="2">
    <citation type="submission" date="2025-08" db="UniProtKB">
        <authorList>
            <consortium name="Ensembl"/>
        </authorList>
    </citation>
    <scope>IDENTIFICATION</scope>
</reference>
<dbReference type="SUPFAM" id="SSF57756">
    <property type="entry name" value="Retrovirus zinc finger-like domains"/>
    <property type="match status" value="2"/>
</dbReference>
<keyword evidence="4" id="KW-1185">Reference proteome</keyword>
<dbReference type="Pfam" id="PF23058">
    <property type="entry name" value="RBD_ZCCHC3_2nd"/>
    <property type="match status" value="1"/>
</dbReference>
<dbReference type="Pfam" id="PF00098">
    <property type="entry name" value="zf-CCHC"/>
    <property type="match status" value="2"/>
</dbReference>
<sequence>NMANDLKETDPLVKFIIEPLFARELRPVTVHMFNPHVPEADIAIFLKRFLDIQGEGKKVLDEEGIWNFKRRYMARFRPSKTSLGGVLHPPATFYIGPNRGYLVYSGQPKTCRKCGQEGHLVVDCVEQLCRRCGQIGHSAVSCREDMVCNLCGGQGHVYRACPKKIKTFASVVA</sequence>
<keyword evidence="1" id="KW-0862">Zinc</keyword>
<dbReference type="Gene3D" id="4.10.60.10">
    <property type="entry name" value="Zinc finger, CCHC-type"/>
    <property type="match status" value="1"/>
</dbReference>
<protein>
    <recommendedName>
        <fullName evidence="2">CCHC-type domain-containing protein</fullName>
    </recommendedName>
</protein>
<dbReference type="PROSITE" id="PS50158">
    <property type="entry name" value="ZF_CCHC"/>
    <property type="match status" value="3"/>
</dbReference>
<dbReference type="InterPro" id="IPR001878">
    <property type="entry name" value="Znf_CCHC"/>
</dbReference>
<reference evidence="4" key="1">
    <citation type="submission" date="2011-12" db="EMBL/GenBank/DDBJ databases">
        <title>The Draft Genome of Lepisosteus oculatus.</title>
        <authorList>
            <consortium name="The Broad Institute Genome Assembly &amp; Analysis Group"/>
            <consortium name="Computational R&amp;D Group"/>
            <consortium name="and Sequencing Platform"/>
            <person name="Di Palma F."/>
            <person name="Alfoldi J."/>
            <person name="Johnson J."/>
            <person name="Berlin A."/>
            <person name="Gnerre S."/>
            <person name="Jaffe D."/>
            <person name="MacCallum I."/>
            <person name="Young S."/>
            <person name="Walker B.J."/>
            <person name="Lander E.S."/>
            <person name="Lindblad-Toh K."/>
        </authorList>
    </citation>
    <scope>NUCLEOTIDE SEQUENCE [LARGE SCALE GENOMIC DNA]</scope>
</reference>
<dbReference type="InterPro" id="IPR057811">
    <property type="entry name" value="RBD_ZCCHC3_2nd"/>
</dbReference>
<keyword evidence="1" id="KW-0863">Zinc-finger</keyword>
<dbReference type="OMA" id="YANRDSE"/>
<evidence type="ECO:0000313" key="3">
    <source>
        <dbReference type="Ensembl" id="ENSLOCP00000021407.1"/>
    </source>
</evidence>
<dbReference type="STRING" id="7918.ENSLOCP00000021407"/>
<dbReference type="AlphaFoldDB" id="W5NL98"/>
<organism evidence="3 4">
    <name type="scientific">Lepisosteus oculatus</name>
    <name type="common">Spotted gar</name>
    <dbReference type="NCBI Taxonomy" id="7918"/>
    <lineage>
        <taxon>Eukaryota</taxon>
        <taxon>Metazoa</taxon>
        <taxon>Chordata</taxon>
        <taxon>Craniata</taxon>
        <taxon>Vertebrata</taxon>
        <taxon>Euteleostomi</taxon>
        <taxon>Actinopterygii</taxon>
        <taxon>Neopterygii</taxon>
        <taxon>Holostei</taxon>
        <taxon>Semionotiformes</taxon>
        <taxon>Lepisosteidae</taxon>
        <taxon>Lepisosteus</taxon>
    </lineage>
</organism>
<dbReference type="Proteomes" id="UP000018468">
    <property type="component" value="Unassembled WGS sequence"/>
</dbReference>
<reference evidence="3" key="3">
    <citation type="submission" date="2025-09" db="UniProtKB">
        <authorList>
            <consortium name="Ensembl"/>
        </authorList>
    </citation>
    <scope>IDENTIFICATION</scope>
</reference>
<dbReference type="GO" id="GO:0008270">
    <property type="term" value="F:zinc ion binding"/>
    <property type="evidence" value="ECO:0007669"/>
    <property type="project" value="UniProtKB-KW"/>
</dbReference>
<dbReference type="Ensembl" id="ENSLOCT00000021444.1">
    <property type="protein sequence ID" value="ENSLOCP00000021407.1"/>
    <property type="gene ID" value="ENSLOCG00000017302.1"/>
</dbReference>
<name>W5NL98_LEPOC</name>
<dbReference type="InterPro" id="IPR036875">
    <property type="entry name" value="Znf_CCHC_sf"/>
</dbReference>
<keyword evidence="1" id="KW-0479">Metal-binding</keyword>
<evidence type="ECO:0000256" key="1">
    <source>
        <dbReference type="PROSITE-ProRule" id="PRU00047"/>
    </source>
</evidence>
<evidence type="ECO:0000313" key="4">
    <source>
        <dbReference type="Proteomes" id="UP000018468"/>
    </source>
</evidence>
<dbReference type="PANTHER" id="PTHR46486">
    <property type="entry name" value="CCHC-TYPE DOMAIN-CONTAINING PROTEIN"/>
    <property type="match status" value="1"/>
</dbReference>
<accession>W5NL98</accession>